<evidence type="ECO:0000313" key="1">
    <source>
        <dbReference type="EMBL" id="GIN64004.1"/>
    </source>
</evidence>
<gene>
    <name evidence="1" type="ORF">J27TS8_39970</name>
</gene>
<evidence type="ECO:0000313" key="2">
    <source>
        <dbReference type="Proteomes" id="UP000682111"/>
    </source>
</evidence>
<protein>
    <submittedName>
        <fullName evidence="1">Uncharacterized protein</fullName>
    </submittedName>
</protein>
<dbReference type="AlphaFoldDB" id="A0A919WLW4"/>
<reference evidence="1" key="1">
    <citation type="submission" date="2021-03" db="EMBL/GenBank/DDBJ databases">
        <title>Antimicrobial resistance genes in bacteria isolated from Japanese honey, and their potential for conferring macrolide and lincosamide resistance in the American foulbrood pathogen Paenibacillus larvae.</title>
        <authorList>
            <person name="Okamoto M."/>
            <person name="Kumagai M."/>
            <person name="Kanamori H."/>
            <person name="Takamatsu D."/>
        </authorList>
    </citation>
    <scope>NUCLEOTIDE SEQUENCE</scope>
    <source>
        <strain evidence="1">J27TS8</strain>
    </source>
</reference>
<sequence length="70" mass="8269">MTRLERGDQEFKGYAFYPEHAGRIFFGPQGDYFYIFLYEVDSMYGRMMDTGNAKNVSSVTQMYLQTNEVR</sequence>
<comment type="caution">
    <text evidence="1">The sequence shown here is derived from an EMBL/GenBank/DDBJ whole genome shotgun (WGS) entry which is preliminary data.</text>
</comment>
<proteinExistence type="predicted"/>
<keyword evidence="2" id="KW-1185">Reference proteome</keyword>
<organism evidence="1 2">
    <name type="scientific">Robertmurraya siralis</name>
    <dbReference type="NCBI Taxonomy" id="77777"/>
    <lineage>
        <taxon>Bacteria</taxon>
        <taxon>Bacillati</taxon>
        <taxon>Bacillota</taxon>
        <taxon>Bacilli</taxon>
        <taxon>Bacillales</taxon>
        <taxon>Bacillaceae</taxon>
        <taxon>Robertmurraya</taxon>
    </lineage>
</organism>
<dbReference type="EMBL" id="BORC01000009">
    <property type="protein sequence ID" value="GIN64004.1"/>
    <property type="molecule type" value="Genomic_DNA"/>
</dbReference>
<dbReference type="Proteomes" id="UP000682111">
    <property type="component" value="Unassembled WGS sequence"/>
</dbReference>
<accession>A0A919WLW4</accession>
<name>A0A919WLW4_9BACI</name>